<evidence type="ECO:0000313" key="1">
    <source>
        <dbReference type="EMBL" id="BBY11324.1"/>
    </source>
</evidence>
<accession>A0ABN5ZS88</accession>
<proteinExistence type="predicted"/>
<gene>
    <name evidence="1" type="ORF">MMARJ_20640</name>
</gene>
<protein>
    <submittedName>
        <fullName evidence="1">Uncharacterized protein</fullName>
    </submittedName>
</protein>
<organism evidence="1 2">
    <name type="scientific">Mycobacterium marseillense</name>
    <dbReference type="NCBI Taxonomy" id="701042"/>
    <lineage>
        <taxon>Bacteria</taxon>
        <taxon>Bacillati</taxon>
        <taxon>Actinomycetota</taxon>
        <taxon>Actinomycetes</taxon>
        <taxon>Mycobacteriales</taxon>
        <taxon>Mycobacteriaceae</taxon>
        <taxon>Mycobacterium</taxon>
        <taxon>Mycobacterium avium complex (MAC)</taxon>
    </lineage>
</organism>
<name>A0ABN5ZS88_9MYCO</name>
<sequence length="88" mass="8506">MSINIASTTLSRVRAENTGASLVLAAASLLTAMINATSPTVPAPPGAPSARMPLMGCHPASGAAGAGVMAPGARGETLARVTPGPSLI</sequence>
<dbReference type="Proteomes" id="UP000466831">
    <property type="component" value="Chromosome"/>
</dbReference>
<reference evidence="1 2" key="1">
    <citation type="journal article" date="2019" name="Emerg. Microbes Infect.">
        <title>Comprehensive subspecies identification of 175 nontuberculous mycobacteria species based on 7547 genomic profiles.</title>
        <authorList>
            <person name="Matsumoto Y."/>
            <person name="Kinjo T."/>
            <person name="Motooka D."/>
            <person name="Nabeya D."/>
            <person name="Jung N."/>
            <person name="Uechi K."/>
            <person name="Horii T."/>
            <person name="Iida T."/>
            <person name="Fujita J."/>
            <person name="Nakamura S."/>
        </authorList>
    </citation>
    <scope>NUCLEOTIDE SEQUENCE [LARGE SCALE GENOMIC DNA]</scope>
    <source>
        <strain evidence="1 2">JCM 17324</strain>
    </source>
</reference>
<dbReference type="EMBL" id="AP022584">
    <property type="protein sequence ID" value="BBY11324.1"/>
    <property type="molecule type" value="Genomic_DNA"/>
</dbReference>
<keyword evidence="2" id="KW-1185">Reference proteome</keyword>
<evidence type="ECO:0000313" key="2">
    <source>
        <dbReference type="Proteomes" id="UP000466831"/>
    </source>
</evidence>